<dbReference type="OrthoDB" id="5694214at2"/>
<dbReference type="EMBL" id="BBNQ01000012">
    <property type="protein sequence ID" value="GAL63591.1"/>
    <property type="molecule type" value="Genomic_DNA"/>
</dbReference>
<dbReference type="PROSITE" id="PS51257">
    <property type="entry name" value="PROKAR_LIPOPROTEIN"/>
    <property type="match status" value="1"/>
</dbReference>
<name>A0A090VFS7_9FLAO</name>
<accession>A0A090VFS7</accession>
<dbReference type="Proteomes" id="UP000029644">
    <property type="component" value="Unassembled WGS sequence"/>
</dbReference>
<sequence length="111" mass="12769">MKIINLKYYILIFVVGLMTSCDDNQFLQEINPNEISKANFWKDLSDTGAGLNATYKTLHGHTLLLKNQEILRSDMGYPGYGRPIPNRVENFTFIPIHRVQMKLQINGELII</sequence>
<comment type="caution">
    <text evidence="1">The sequence shown here is derived from an EMBL/GenBank/DDBJ whole genome shotgun (WGS) entry which is preliminary data.</text>
</comment>
<reference evidence="1 2" key="1">
    <citation type="journal article" date="2014" name="Genome Announc.">
        <title>Draft Genome Sequences of Marine Flavobacterium Algibacter lectus Strains SS8 and NR4.</title>
        <authorList>
            <person name="Takatani N."/>
            <person name="Nakanishi M."/>
            <person name="Meirelles P."/>
            <person name="Mino S."/>
            <person name="Suda W."/>
            <person name="Oshima K."/>
            <person name="Hattori M."/>
            <person name="Ohkuma M."/>
            <person name="Hosokawa M."/>
            <person name="Miyashita K."/>
            <person name="Thompson F.L."/>
            <person name="Niwa A."/>
            <person name="Sawabe T."/>
            <person name="Sawabe T."/>
        </authorList>
    </citation>
    <scope>NUCLEOTIDE SEQUENCE [LARGE SCALE GENOMIC DNA]</scope>
    <source>
        <strain evidence="1 2">JCM 19300</strain>
    </source>
</reference>
<protein>
    <submittedName>
        <fullName evidence="1">Uncharacterized protein</fullName>
    </submittedName>
</protein>
<gene>
    <name evidence="1" type="ORF">JCM19300_1940</name>
</gene>
<evidence type="ECO:0000313" key="1">
    <source>
        <dbReference type="EMBL" id="GAL63591.1"/>
    </source>
</evidence>
<proteinExistence type="predicted"/>
<dbReference type="AlphaFoldDB" id="A0A090VFS7"/>
<evidence type="ECO:0000313" key="2">
    <source>
        <dbReference type="Proteomes" id="UP000029644"/>
    </source>
</evidence>
<dbReference type="RefSeq" id="WP_042505354.1">
    <property type="nucleotide sequence ID" value="NZ_BBNQ01000012.1"/>
</dbReference>
<organism evidence="1 2">
    <name type="scientific">Algibacter lectus</name>
    <dbReference type="NCBI Taxonomy" id="221126"/>
    <lineage>
        <taxon>Bacteria</taxon>
        <taxon>Pseudomonadati</taxon>
        <taxon>Bacteroidota</taxon>
        <taxon>Flavobacteriia</taxon>
        <taxon>Flavobacteriales</taxon>
        <taxon>Flavobacteriaceae</taxon>
        <taxon>Algibacter</taxon>
    </lineage>
</organism>